<dbReference type="InterPro" id="IPR010182">
    <property type="entry name" value="ArgE/DapE"/>
</dbReference>
<dbReference type="GO" id="GO:0009089">
    <property type="term" value="P:lysine biosynthetic process via diaminopimelate"/>
    <property type="evidence" value="ECO:0007669"/>
    <property type="project" value="UniProtKB-UniPathway"/>
</dbReference>
<dbReference type="Gene3D" id="3.30.70.360">
    <property type="match status" value="1"/>
</dbReference>
<dbReference type="PANTHER" id="PTHR43808">
    <property type="entry name" value="ACETYLORNITHINE DEACETYLASE"/>
    <property type="match status" value="1"/>
</dbReference>
<evidence type="ECO:0000256" key="7">
    <source>
        <dbReference type="ARBA" id="ARBA00022605"/>
    </source>
</evidence>
<evidence type="ECO:0000256" key="13">
    <source>
        <dbReference type="ARBA" id="ARBA00023285"/>
    </source>
</evidence>
<dbReference type="InterPro" id="IPR002933">
    <property type="entry name" value="Peptidase_M20"/>
</dbReference>
<dbReference type="SUPFAM" id="SSF53187">
    <property type="entry name" value="Zn-dependent exopeptidases"/>
    <property type="match status" value="1"/>
</dbReference>
<evidence type="ECO:0000256" key="9">
    <source>
        <dbReference type="ARBA" id="ARBA00022801"/>
    </source>
</evidence>
<dbReference type="CDD" id="cd08659">
    <property type="entry name" value="M20_ArgE_DapE-like"/>
    <property type="match status" value="1"/>
</dbReference>
<dbReference type="NCBIfam" id="TIGR01910">
    <property type="entry name" value="DapE-ArgE"/>
    <property type="match status" value="1"/>
</dbReference>
<dbReference type="EMBL" id="AYZK01000001">
    <property type="protein sequence ID" value="KRM87737.1"/>
    <property type="molecule type" value="Genomic_DNA"/>
</dbReference>
<organism evidence="16 17">
    <name type="scientific">Lacticaseibacillus thailandensis DSM 22698 = JCM 13996</name>
    <dbReference type="NCBI Taxonomy" id="1423810"/>
    <lineage>
        <taxon>Bacteria</taxon>
        <taxon>Bacillati</taxon>
        <taxon>Bacillota</taxon>
        <taxon>Bacilli</taxon>
        <taxon>Lactobacillales</taxon>
        <taxon>Lactobacillaceae</taxon>
        <taxon>Lacticaseibacillus</taxon>
    </lineage>
</organism>
<dbReference type="InterPro" id="IPR011650">
    <property type="entry name" value="Peptidase_M20_dimer"/>
</dbReference>
<dbReference type="GO" id="GO:0009014">
    <property type="term" value="F:succinyl-diaminopimelate desuccinylase activity"/>
    <property type="evidence" value="ECO:0007669"/>
    <property type="project" value="UniProtKB-EC"/>
</dbReference>
<reference evidence="16 17" key="1">
    <citation type="journal article" date="2015" name="Genome Announc.">
        <title>Expanding the biotechnology potential of lactobacilli through comparative genomics of 213 strains and associated genera.</title>
        <authorList>
            <person name="Sun Z."/>
            <person name="Harris H.M."/>
            <person name="McCann A."/>
            <person name="Guo C."/>
            <person name="Argimon S."/>
            <person name="Zhang W."/>
            <person name="Yang X."/>
            <person name="Jeffery I.B."/>
            <person name="Cooney J.C."/>
            <person name="Kagawa T.F."/>
            <person name="Liu W."/>
            <person name="Song Y."/>
            <person name="Salvetti E."/>
            <person name="Wrobel A."/>
            <person name="Rasinkangas P."/>
            <person name="Parkhill J."/>
            <person name="Rea M.C."/>
            <person name="O'Sullivan O."/>
            <person name="Ritari J."/>
            <person name="Douillard F.P."/>
            <person name="Paul Ross R."/>
            <person name="Yang R."/>
            <person name="Briner A.E."/>
            <person name="Felis G.E."/>
            <person name="de Vos W.M."/>
            <person name="Barrangou R."/>
            <person name="Klaenhammer T.R."/>
            <person name="Caufield P.W."/>
            <person name="Cui Y."/>
            <person name="Zhang H."/>
            <person name="O'Toole P.W."/>
        </authorList>
    </citation>
    <scope>NUCLEOTIDE SEQUENCE [LARGE SCALE GENOMIC DNA]</scope>
    <source>
        <strain evidence="16 17">DSM 22698</strain>
    </source>
</reference>
<dbReference type="PROSITE" id="PS00758">
    <property type="entry name" value="ARGE_DAPE_CPG2_1"/>
    <property type="match status" value="1"/>
</dbReference>
<evidence type="ECO:0000256" key="8">
    <source>
        <dbReference type="ARBA" id="ARBA00022723"/>
    </source>
</evidence>
<dbReference type="GO" id="GO:0046872">
    <property type="term" value="F:metal ion binding"/>
    <property type="evidence" value="ECO:0007669"/>
    <property type="project" value="UniProtKB-KW"/>
</dbReference>
<dbReference type="Gene3D" id="3.40.630.10">
    <property type="entry name" value="Zn peptidases"/>
    <property type="match status" value="1"/>
</dbReference>
<dbReference type="SUPFAM" id="SSF55031">
    <property type="entry name" value="Bacterial exopeptidase dimerisation domain"/>
    <property type="match status" value="1"/>
</dbReference>
<comment type="catalytic activity">
    <reaction evidence="14">
        <text>N-succinyl-(2S,6S)-2,6-diaminopimelate + H2O = (2S,6S)-2,6-diaminopimelate + succinate</text>
        <dbReference type="Rhea" id="RHEA:22608"/>
        <dbReference type="ChEBI" id="CHEBI:15377"/>
        <dbReference type="ChEBI" id="CHEBI:30031"/>
        <dbReference type="ChEBI" id="CHEBI:57609"/>
        <dbReference type="ChEBI" id="CHEBI:58087"/>
        <dbReference type="EC" id="3.5.1.18"/>
    </reaction>
</comment>
<keyword evidence="13" id="KW-0170">Cobalt</keyword>
<protein>
    <recommendedName>
        <fullName evidence="6">Probable succinyl-diaminopimelate desuccinylase</fullName>
        <ecNumber evidence="5">3.5.1.18</ecNumber>
    </recommendedName>
</protein>
<dbReference type="InterPro" id="IPR050072">
    <property type="entry name" value="Peptidase_M20A"/>
</dbReference>
<evidence type="ECO:0000256" key="1">
    <source>
        <dbReference type="ARBA" id="ARBA00001941"/>
    </source>
</evidence>
<evidence type="ECO:0000256" key="2">
    <source>
        <dbReference type="ARBA" id="ARBA00001947"/>
    </source>
</evidence>
<dbReference type="Pfam" id="PF07687">
    <property type="entry name" value="M20_dimer"/>
    <property type="match status" value="1"/>
</dbReference>
<dbReference type="InterPro" id="IPR001261">
    <property type="entry name" value="ArgE/DapE_CS"/>
</dbReference>
<dbReference type="Pfam" id="PF01546">
    <property type="entry name" value="Peptidase_M20"/>
    <property type="match status" value="1"/>
</dbReference>
<dbReference type="RefSeq" id="WP_056968819.1">
    <property type="nucleotide sequence ID" value="NZ_AYZK01000001.1"/>
</dbReference>
<comment type="cofactor">
    <cofactor evidence="1">
        <name>Co(2+)</name>
        <dbReference type="ChEBI" id="CHEBI:48828"/>
    </cofactor>
</comment>
<comment type="cofactor">
    <cofactor evidence="2">
        <name>Zn(2+)</name>
        <dbReference type="ChEBI" id="CHEBI:29105"/>
    </cofactor>
</comment>
<keyword evidence="9" id="KW-0378">Hydrolase</keyword>
<evidence type="ECO:0000256" key="10">
    <source>
        <dbReference type="ARBA" id="ARBA00022833"/>
    </source>
</evidence>
<evidence type="ECO:0000313" key="16">
    <source>
        <dbReference type="EMBL" id="KRM87737.1"/>
    </source>
</evidence>
<comment type="pathway">
    <text evidence="3">Amino-acid biosynthesis; L-lysine biosynthesis via DAP pathway; LL-2,6-diaminopimelate from (S)-tetrahydrodipicolinate (succinylase route): step 3/3.</text>
</comment>
<dbReference type="AlphaFoldDB" id="A0A0R2CGY0"/>
<dbReference type="EC" id="3.5.1.18" evidence="5"/>
<keyword evidence="11" id="KW-0220">Diaminopimelate biosynthesis</keyword>
<evidence type="ECO:0000256" key="4">
    <source>
        <dbReference type="ARBA" id="ARBA00006247"/>
    </source>
</evidence>
<keyword evidence="7" id="KW-0028">Amino-acid biosynthesis</keyword>
<evidence type="ECO:0000256" key="6">
    <source>
        <dbReference type="ARBA" id="ARBA00016853"/>
    </source>
</evidence>
<sequence length="381" mass="39418">MSNYPAEALTLLQKIMAVPTVGQDESLVADIIEDYLQPLIASGVLASTRVNFAPGRDNLVIRYGEGTDHLLGLNGHMDVVTAGDEQQWQHAPFTATVVGGRIYGRGATDMKAGLAALVVALKRQATAVPHPVHPVVLFATVGEEVDNYGARQLAAAGYADHLEALLVGEPSEGVIKPAQRGIIDYTVTARGKAAHSSQPELGANAIDGLVAFHQAAQTAVAPLLAQTAPLLGHPTHAITLINGGAQVNIIPEAGHLRGNIRTIPTANNAQFVAALHQAVAAVNVPGVTLDLSVDSTLDPVGTPADNPLVQAVQAARAAEQLAPAPVAGDTGITDAALMCLPGTALAIYGPGNGTSHQTDEFVELADFNQALAVYGHLLAQW</sequence>
<evidence type="ECO:0000256" key="3">
    <source>
        <dbReference type="ARBA" id="ARBA00005130"/>
    </source>
</evidence>
<dbReference type="GO" id="GO:0019877">
    <property type="term" value="P:diaminopimelate biosynthetic process"/>
    <property type="evidence" value="ECO:0007669"/>
    <property type="project" value="UniProtKB-KW"/>
</dbReference>
<evidence type="ECO:0000259" key="15">
    <source>
        <dbReference type="Pfam" id="PF07687"/>
    </source>
</evidence>
<dbReference type="STRING" id="1423810.FD19_GL000012"/>
<comment type="caution">
    <text evidence="16">The sequence shown here is derived from an EMBL/GenBank/DDBJ whole genome shotgun (WGS) entry which is preliminary data.</text>
</comment>
<proteinExistence type="inferred from homology"/>
<evidence type="ECO:0000256" key="12">
    <source>
        <dbReference type="ARBA" id="ARBA00023154"/>
    </source>
</evidence>
<dbReference type="UniPathway" id="UPA00034">
    <property type="reaction ID" value="UER00021"/>
</dbReference>
<keyword evidence="17" id="KW-1185">Reference proteome</keyword>
<keyword evidence="12" id="KW-0457">Lysine biosynthesis</keyword>
<keyword evidence="10" id="KW-0862">Zinc</keyword>
<keyword evidence="8" id="KW-0479">Metal-binding</keyword>
<evidence type="ECO:0000256" key="14">
    <source>
        <dbReference type="ARBA" id="ARBA00051301"/>
    </source>
</evidence>
<name>A0A0R2CGY0_9LACO</name>
<dbReference type="Proteomes" id="UP000051789">
    <property type="component" value="Unassembled WGS sequence"/>
</dbReference>
<comment type="similarity">
    <text evidence="4">Belongs to the peptidase M20A family.</text>
</comment>
<evidence type="ECO:0000256" key="5">
    <source>
        <dbReference type="ARBA" id="ARBA00011921"/>
    </source>
</evidence>
<dbReference type="InterPro" id="IPR036264">
    <property type="entry name" value="Bact_exopeptidase_dim_dom"/>
</dbReference>
<gene>
    <name evidence="16" type="ORF">FD19_GL000012</name>
</gene>
<evidence type="ECO:0000256" key="11">
    <source>
        <dbReference type="ARBA" id="ARBA00022915"/>
    </source>
</evidence>
<dbReference type="NCBIfam" id="NF006365">
    <property type="entry name" value="PRK08588.1"/>
    <property type="match status" value="1"/>
</dbReference>
<accession>A0A0R2CGY0</accession>
<dbReference type="PATRIC" id="fig|1423810.4.peg.12"/>
<evidence type="ECO:0000313" key="17">
    <source>
        <dbReference type="Proteomes" id="UP000051789"/>
    </source>
</evidence>
<feature type="domain" description="Peptidase M20 dimerisation" evidence="15">
    <location>
        <begin position="178"/>
        <end position="285"/>
    </location>
</feature>
<dbReference type="PANTHER" id="PTHR43808:SF8">
    <property type="entry name" value="PEPTIDASE M20 DIMERISATION DOMAIN-CONTAINING PROTEIN"/>
    <property type="match status" value="1"/>
</dbReference>